<name>A0A813QR94_ADIRI</name>
<feature type="zinc finger region" description="C3H1-type" evidence="5">
    <location>
        <begin position="110"/>
        <end position="138"/>
    </location>
</feature>
<evidence type="ECO:0000256" key="1">
    <source>
        <dbReference type="ARBA" id="ARBA00022723"/>
    </source>
</evidence>
<evidence type="ECO:0000313" key="8">
    <source>
        <dbReference type="EMBL" id="CAF0771972.1"/>
    </source>
</evidence>
<keyword evidence="2" id="KW-0677">Repeat</keyword>
<dbReference type="Gene3D" id="4.10.1000.10">
    <property type="entry name" value="Zinc finger, CCCH-type"/>
    <property type="match status" value="2"/>
</dbReference>
<sequence>MSVSSSSAYQTQREVYRHKLMFELMFRDDEQVDLKRYIRAFDMRLSRNTAFSKIPCGPVIVIDKAKIASWSTSNSKYKTELCKYYVETGVCKFDGDCTFAHGAEDLRNANHKSVLCRLFHMTNNCPYGQNCAFIHDEYRRSSIIVKPGYTYAPQYVPPNGDQASIDEQEHEQRSRRSSSGYASSELKGGGNSRKHRSFYEKSLLQMSFFCLRVLKNCLLEFVK</sequence>
<feature type="domain" description="C3H1-type" evidence="7">
    <location>
        <begin position="76"/>
        <end position="104"/>
    </location>
</feature>
<dbReference type="InterPro" id="IPR000571">
    <property type="entry name" value="Znf_CCCH"/>
</dbReference>
<evidence type="ECO:0000256" key="6">
    <source>
        <dbReference type="SAM" id="MobiDB-lite"/>
    </source>
</evidence>
<dbReference type="OrthoDB" id="410307at2759"/>
<dbReference type="GO" id="GO:0010468">
    <property type="term" value="P:regulation of gene expression"/>
    <property type="evidence" value="ECO:0007669"/>
    <property type="project" value="UniProtKB-ARBA"/>
</dbReference>
<dbReference type="PANTHER" id="PTHR12547:SF18">
    <property type="entry name" value="PROTEIN TIS11"/>
    <property type="match status" value="1"/>
</dbReference>
<gene>
    <name evidence="8" type="ORF">EDS130_LOCUS3366</name>
</gene>
<dbReference type="Pfam" id="PF00642">
    <property type="entry name" value="zf-CCCH"/>
    <property type="match status" value="2"/>
</dbReference>
<dbReference type="GO" id="GO:0051252">
    <property type="term" value="P:regulation of RNA metabolic process"/>
    <property type="evidence" value="ECO:0007669"/>
    <property type="project" value="UniProtKB-ARBA"/>
</dbReference>
<dbReference type="SMART" id="SM00356">
    <property type="entry name" value="ZnF_C3H1"/>
    <property type="match status" value="2"/>
</dbReference>
<dbReference type="AlphaFoldDB" id="A0A813QR94"/>
<evidence type="ECO:0000256" key="5">
    <source>
        <dbReference type="PROSITE-ProRule" id="PRU00723"/>
    </source>
</evidence>
<evidence type="ECO:0000313" key="9">
    <source>
        <dbReference type="Proteomes" id="UP000663852"/>
    </source>
</evidence>
<reference evidence="8" key="1">
    <citation type="submission" date="2021-02" db="EMBL/GenBank/DDBJ databases">
        <authorList>
            <person name="Nowell W R."/>
        </authorList>
    </citation>
    <scope>NUCLEOTIDE SEQUENCE</scope>
</reference>
<dbReference type="InterPro" id="IPR045877">
    <property type="entry name" value="ZFP36-like"/>
</dbReference>
<feature type="zinc finger region" description="C3H1-type" evidence="5">
    <location>
        <begin position="76"/>
        <end position="104"/>
    </location>
</feature>
<feature type="region of interest" description="Disordered" evidence="6">
    <location>
        <begin position="160"/>
        <end position="193"/>
    </location>
</feature>
<comment type="caution">
    <text evidence="8">The sequence shown here is derived from an EMBL/GenBank/DDBJ whole genome shotgun (WGS) entry which is preliminary data.</text>
</comment>
<dbReference type="GO" id="GO:0008270">
    <property type="term" value="F:zinc ion binding"/>
    <property type="evidence" value="ECO:0007669"/>
    <property type="project" value="UniProtKB-KW"/>
</dbReference>
<evidence type="ECO:0000256" key="3">
    <source>
        <dbReference type="ARBA" id="ARBA00022771"/>
    </source>
</evidence>
<evidence type="ECO:0000256" key="2">
    <source>
        <dbReference type="ARBA" id="ARBA00022737"/>
    </source>
</evidence>
<keyword evidence="3 5" id="KW-0863">Zinc-finger</keyword>
<dbReference type="Proteomes" id="UP000663852">
    <property type="component" value="Unassembled WGS sequence"/>
</dbReference>
<dbReference type="PROSITE" id="PS50103">
    <property type="entry name" value="ZF_C3H1"/>
    <property type="match status" value="2"/>
</dbReference>
<dbReference type="FunFam" id="4.10.1000.10:FF:000003">
    <property type="entry name" value="Zinc finger CCCH domain-containing protein"/>
    <property type="match status" value="1"/>
</dbReference>
<evidence type="ECO:0000259" key="7">
    <source>
        <dbReference type="PROSITE" id="PS50103"/>
    </source>
</evidence>
<dbReference type="GO" id="GO:0003729">
    <property type="term" value="F:mRNA binding"/>
    <property type="evidence" value="ECO:0007669"/>
    <property type="project" value="InterPro"/>
</dbReference>
<evidence type="ECO:0000256" key="4">
    <source>
        <dbReference type="ARBA" id="ARBA00022833"/>
    </source>
</evidence>
<dbReference type="InterPro" id="IPR036855">
    <property type="entry name" value="Znf_CCCH_sf"/>
</dbReference>
<proteinExistence type="predicted"/>
<keyword evidence="1 5" id="KW-0479">Metal-binding</keyword>
<dbReference type="SUPFAM" id="SSF90229">
    <property type="entry name" value="CCCH zinc finger"/>
    <property type="match status" value="2"/>
</dbReference>
<dbReference type="PANTHER" id="PTHR12547">
    <property type="entry name" value="CCCH ZINC FINGER/TIS11-RELATED"/>
    <property type="match status" value="1"/>
</dbReference>
<protein>
    <recommendedName>
        <fullName evidence="7">C3H1-type domain-containing protein</fullName>
    </recommendedName>
</protein>
<feature type="domain" description="C3H1-type" evidence="7">
    <location>
        <begin position="110"/>
        <end position="138"/>
    </location>
</feature>
<organism evidence="8 9">
    <name type="scientific">Adineta ricciae</name>
    <name type="common">Rotifer</name>
    <dbReference type="NCBI Taxonomy" id="249248"/>
    <lineage>
        <taxon>Eukaryota</taxon>
        <taxon>Metazoa</taxon>
        <taxon>Spiralia</taxon>
        <taxon>Gnathifera</taxon>
        <taxon>Rotifera</taxon>
        <taxon>Eurotatoria</taxon>
        <taxon>Bdelloidea</taxon>
        <taxon>Adinetida</taxon>
        <taxon>Adinetidae</taxon>
        <taxon>Adineta</taxon>
    </lineage>
</organism>
<accession>A0A813QR94</accession>
<dbReference type="EMBL" id="CAJNOJ010000008">
    <property type="protein sequence ID" value="CAF0771972.1"/>
    <property type="molecule type" value="Genomic_DNA"/>
</dbReference>
<keyword evidence="4 5" id="KW-0862">Zinc</keyword>